<organism evidence="1 2">
    <name type="scientific">Variibacter gotjawalensis</name>
    <dbReference type="NCBI Taxonomy" id="1333996"/>
    <lineage>
        <taxon>Bacteria</taxon>
        <taxon>Pseudomonadati</taxon>
        <taxon>Pseudomonadota</taxon>
        <taxon>Alphaproteobacteria</taxon>
        <taxon>Hyphomicrobiales</taxon>
        <taxon>Nitrobacteraceae</taxon>
        <taxon>Variibacter</taxon>
    </lineage>
</organism>
<evidence type="ECO:0000313" key="1">
    <source>
        <dbReference type="EMBL" id="BAT61895.1"/>
    </source>
</evidence>
<protein>
    <submittedName>
        <fullName evidence="1">Uncharacterized protein</fullName>
    </submittedName>
</protein>
<proteinExistence type="predicted"/>
<dbReference type="EMBL" id="AP014946">
    <property type="protein sequence ID" value="BAT61895.1"/>
    <property type="molecule type" value="Genomic_DNA"/>
</dbReference>
<reference evidence="1 2" key="1">
    <citation type="submission" date="2015-08" db="EMBL/GenBank/DDBJ databases">
        <title>Investigation of the bacterial diversity of lava forest soil.</title>
        <authorList>
            <person name="Lee J.S."/>
        </authorList>
    </citation>
    <scope>NUCLEOTIDE SEQUENCE [LARGE SCALE GENOMIC DNA]</scope>
    <source>
        <strain evidence="1 2">GJW-30</strain>
    </source>
</reference>
<dbReference type="Proteomes" id="UP000236884">
    <property type="component" value="Chromosome"/>
</dbReference>
<accession>A0A0S3Q124</accession>
<keyword evidence="2" id="KW-1185">Reference proteome</keyword>
<evidence type="ECO:0000313" key="2">
    <source>
        <dbReference type="Proteomes" id="UP000236884"/>
    </source>
</evidence>
<sequence>MQTYVIVSHDGVGLVSTSLKAKDDATALAMVSRFIGDSVIEVSTDNRILLGKRSLLRATPKLSAAETIAA</sequence>
<gene>
    <name evidence="1" type="ORF">GJW-30_1_04457</name>
</gene>
<name>A0A0S3Q124_9BRAD</name>
<dbReference type="RefSeq" id="WP_096358532.1">
    <property type="nucleotide sequence ID" value="NZ_AP014946.1"/>
</dbReference>
<dbReference type="AlphaFoldDB" id="A0A0S3Q124"/>
<dbReference type="KEGG" id="vgo:GJW-30_1_04457"/>